<dbReference type="EMBL" id="LN614827">
    <property type="protein sequence ID" value="CEG58316.1"/>
    <property type="molecule type" value="Genomic_DNA"/>
</dbReference>
<dbReference type="STRING" id="1212491.LFA_2961"/>
<dbReference type="AlphaFoldDB" id="A0A098G8L5"/>
<dbReference type="KEGG" id="lfa:LFA_2961"/>
<reference evidence="2" key="1">
    <citation type="submission" date="2014-09" db="EMBL/GenBank/DDBJ databases">
        <authorList>
            <person name="Gomez-Valero L."/>
        </authorList>
    </citation>
    <scope>NUCLEOTIDE SEQUENCE [LARGE SCALE GENOMIC DNA]</scope>
    <source>
        <strain evidence="2">ATCC700992</strain>
    </source>
</reference>
<dbReference type="HOGENOM" id="CLU_148789_1_0_6"/>
<evidence type="ECO:0000313" key="2">
    <source>
        <dbReference type="Proteomes" id="UP000032430"/>
    </source>
</evidence>
<sequence length="118" mass="12675">MPVLGVAPKGTGGNGMIKVGLLVRLDAKPGKEQEVENFLRSGLPIVQNETETITWYAVRIGESSFGIFDTFPNDAARNTHLSGQLAAALMAKAGELLAKPPLIEKVDVIADKPYENKK</sequence>
<accession>A0A098G8L5</accession>
<dbReference type="SUPFAM" id="SSF54909">
    <property type="entry name" value="Dimeric alpha+beta barrel"/>
    <property type="match status" value="1"/>
</dbReference>
<name>A0A098G8L5_9GAMM</name>
<dbReference type="Gene3D" id="3.30.70.100">
    <property type="match status" value="1"/>
</dbReference>
<dbReference type="InterPro" id="IPR011008">
    <property type="entry name" value="Dimeric_a/b-barrel"/>
</dbReference>
<organism evidence="1 2">
    <name type="scientific">Legionella fallonii LLAP-10</name>
    <dbReference type="NCBI Taxonomy" id="1212491"/>
    <lineage>
        <taxon>Bacteria</taxon>
        <taxon>Pseudomonadati</taxon>
        <taxon>Pseudomonadota</taxon>
        <taxon>Gammaproteobacteria</taxon>
        <taxon>Legionellales</taxon>
        <taxon>Legionellaceae</taxon>
        <taxon>Legionella</taxon>
    </lineage>
</organism>
<evidence type="ECO:0000313" key="1">
    <source>
        <dbReference type="EMBL" id="CEG58316.1"/>
    </source>
</evidence>
<proteinExistence type="predicted"/>
<keyword evidence="1" id="KW-0503">Monooxygenase</keyword>
<gene>
    <name evidence="1" type="ORF">LFA_2961</name>
</gene>
<keyword evidence="2" id="KW-1185">Reference proteome</keyword>
<protein>
    <submittedName>
        <fullName evidence="1">Antibiotic biosynthesis monooxygenase</fullName>
    </submittedName>
</protein>
<keyword evidence="1" id="KW-0560">Oxidoreductase</keyword>
<dbReference type="GO" id="GO:0004497">
    <property type="term" value="F:monooxygenase activity"/>
    <property type="evidence" value="ECO:0007669"/>
    <property type="project" value="UniProtKB-KW"/>
</dbReference>
<dbReference type="Proteomes" id="UP000032430">
    <property type="component" value="Chromosome I"/>
</dbReference>